<dbReference type="Gene3D" id="2.130.10.10">
    <property type="entry name" value="YVTN repeat-like/Quinoprotein amine dehydrogenase"/>
    <property type="match status" value="1"/>
</dbReference>
<dbReference type="CDD" id="cd00200">
    <property type="entry name" value="WD40"/>
    <property type="match status" value="1"/>
</dbReference>
<evidence type="ECO:0000256" key="5">
    <source>
        <dbReference type="PROSITE-ProRule" id="PRU00221"/>
    </source>
</evidence>
<feature type="repeat" description="WD" evidence="5">
    <location>
        <begin position="170"/>
        <end position="211"/>
    </location>
</feature>
<dbReference type="EMBL" id="JAMWBK010000002">
    <property type="protein sequence ID" value="KAJ8907469.1"/>
    <property type="molecule type" value="Genomic_DNA"/>
</dbReference>
<dbReference type="PANTHER" id="PTHR19865">
    <property type="entry name" value="U3 SMALL NUCLEOLAR RNA INTERACTING PROTEIN 2"/>
    <property type="match status" value="1"/>
</dbReference>
<dbReference type="InterPro" id="IPR036322">
    <property type="entry name" value="WD40_repeat_dom_sf"/>
</dbReference>
<accession>A0AAV8UY92</accession>
<dbReference type="InterPro" id="IPR001680">
    <property type="entry name" value="WD40_rpt"/>
</dbReference>
<dbReference type="GO" id="GO:0032040">
    <property type="term" value="C:small-subunit processome"/>
    <property type="evidence" value="ECO:0007669"/>
    <property type="project" value="TreeGrafter"/>
</dbReference>
<comment type="subcellular location">
    <subcellularLocation>
        <location evidence="1">Nucleus</location>
    </subcellularLocation>
</comment>
<evidence type="ECO:0000256" key="1">
    <source>
        <dbReference type="ARBA" id="ARBA00004123"/>
    </source>
</evidence>
<evidence type="ECO:0000256" key="2">
    <source>
        <dbReference type="ARBA" id="ARBA00022574"/>
    </source>
</evidence>
<proteinExistence type="predicted"/>
<feature type="compositionally biased region" description="Acidic residues" evidence="6">
    <location>
        <begin position="19"/>
        <end position="35"/>
    </location>
</feature>
<reference evidence="7 8" key="1">
    <citation type="journal article" date="2023" name="Nat. Commun.">
        <title>Origin of minicircular mitochondrial genomes in red algae.</title>
        <authorList>
            <person name="Lee Y."/>
            <person name="Cho C.H."/>
            <person name="Lee Y.M."/>
            <person name="Park S.I."/>
            <person name="Yang J.H."/>
            <person name="West J.A."/>
            <person name="Bhattacharya D."/>
            <person name="Yoon H.S."/>
        </authorList>
    </citation>
    <scope>NUCLEOTIDE SEQUENCE [LARGE SCALE GENOMIC DNA]</scope>
    <source>
        <strain evidence="7 8">CCMP1338</strain>
        <tissue evidence="7">Whole cell</tissue>
    </source>
</reference>
<feature type="repeat" description="WD" evidence="5">
    <location>
        <begin position="212"/>
        <end position="253"/>
    </location>
</feature>
<keyword evidence="8" id="KW-1185">Reference proteome</keyword>
<feature type="region of interest" description="Disordered" evidence="6">
    <location>
        <begin position="1"/>
        <end position="56"/>
    </location>
</feature>
<dbReference type="PANTHER" id="PTHR19865:SF0">
    <property type="entry name" value="U3 SMALL NUCLEOLAR RNA-INTERACTING PROTEIN 2"/>
    <property type="match status" value="1"/>
</dbReference>
<keyword evidence="2 5" id="KW-0853">WD repeat</keyword>
<evidence type="ECO:0000313" key="8">
    <source>
        <dbReference type="Proteomes" id="UP001157974"/>
    </source>
</evidence>
<dbReference type="SMART" id="SM00320">
    <property type="entry name" value="WD40"/>
    <property type="match status" value="6"/>
</dbReference>
<dbReference type="GO" id="GO:0034511">
    <property type="term" value="F:U3 snoRNA binding"/>
    <property type="evidence" value="ECO:0007669"/>
    <property type="project" value="InterPro"/>
</dbReference>
<dbReference type="SUPFAM" id="SSF50978">
    <property type="entry name" value="WD40 repeat-like"/>
    <property type="match status" value="1"/>
</dbReference>
<dbReference type="InterPro" id="IPR020472">
    <property type="entry name" value="WD40_PAC1"/>
</dbReference>
<gene>
    <name evidence="7" type="ORF">NDN08_007580</name>
</gene>
<keyword evidence="3" id="KW-0677">Repeat</keyword>
<dbReference type="Pfam" id="PF00400">
    <property type="entry name" value="WD40"/>
    <property type="match status" value="4"/>
</dbReference>
<dbReference type="PRINTS" id="PR00320">
    <property type="entry name" value="GPROTEINBRPT"/>
</dbReference>
<feature type="repeat" description="WD" evidence="5">
    <location>
        <begin position="116"/>
        <end position="157"/>
    </location>
</feature>
<name>A0AAV8UY92_9RHOD</name>
<dbReference type="InterPro" id="IPR015943">
    <property type="entry name" value="WD40/YVTN_repeat-like_dom_sf"/>
</dbReference>
<evidence type="ECO:0000256" key="4">
    <source>
        <dbReference type="ARBA" id="ARBA00023242"/>
    </source>
</evidence>
<dbReference type="InterPro" id="IPR039241">
    <property type="entry name" value="Rrp9-like"/>
</dbReference>
<dbReference type="AlphaFoldDB" id="A0AAV8UY92"/>
<evidence type="ECO:0000313" key="7">
    <source>
        <dbReference type="EMBL" id="KAJ8907469.1"/>
    </source>
</evidence>
<evidence type="ECO:0000256" key="6">
    <source>
        <dbReference type="SAM" id="MobiDB-lite"/>
    </source>
</evidence>
<dbReference type="PROSITE" id="PS50082">
    <property type="entry name" value="WD_REPEATS_2"/>
    <property type="match status" value="4"/>
</dbReference>
<sequence>MVLNGKPTKRKRRRPEVSDKDEEIDSDEAELDSGEEGGGVGEEGGSVKEEGEELNETVAEKRLRLAKKYLSDLGVDEEDSEDAEELEEVTRRDIGLTIRDIADGIASSKLTVSVRHKAHRLSPCCVDLTPNADFAVSGGKDRRVNLWDVETCKAVTTFEGGDTHLQAKDSKGHVKSVLAVAVTDDGKLVASGGEDHLVRIWDVRKKGAVHSFPGHRKTITSLCFRHGSKQLVSASNDRTLKMFDLDEMAYVETLFGHGAEVISVDALSRERYLSGGMDGSLRLWKIAESSQIVFKSPAQSIDAVACIEDSLFFTGASDGSLSLWGINRKKPLHTHFIEDSNPNKSITSVAACSHSDLCASGLQNGRLSIWKAGGGKAQRTLDEVLNIDLGGSVNSIKFGRSGKVLAVATGQEHRLGRWSKAPSWKANAIRFLSFAES</sequence>
<dbReference type="Proteomes" id="UP001157974">
    <property type="component" value="Unassembled WGS sequence"/>
</dbReference>
<dbReference type="InterPro" id="IPR019775">
    <property type="entry name" value="WD40_repeat_CS"/>
</dbReference>
<comment type="caution">
    <text evidence="7">The sequence shown here is derived from an EMBL/GenBank/DDBJ whole genome shotgun (WGS) entry which is preliminary data.</text>
</comment>
<feature type="repeat" description="WD" evidence="5">
    <location>
        <begin position="254"/>
        <end position="294"/>
    </location>
</feature>
<dbReference type="PROSITE" id="PS50294">
    <property type="entry name" value="WD_REPEATS_REGION"/>
    <property type="match status" value="3"/>
</dbReference>
<dbReference type="FunFam" id="2.130.10.10:FF:000509">
    <property type="entry name" value="U3 small nucleolar RNA-interacting protein"/>
    <property type="match status" value="1"/>
</dbReference>
<dbReference type="PROSITE" id="PS00678">
    <property type="entry name" value="WD_REPEATS_1"/>
    <property type="match status" value="2"/>
</dbReference>
<evidence type="ECO:0000256" key="3">
    <source>
        <dbReference type="ARBA" id="ARBA00022737"/>
    </source>
</evidence>
<keyword evidence="4" id="KW-0539">Nucleus</keyword>
<protein>
    <submittedName>
        <fullName evidence="7">Uncharacterized protein</fullName>
    </submittedName>
</protein>
<organism evidence="7 8">
    <name type="scientific">Rhodosorus marinus</name>
    <dbReference type="NCBI Taxonomy" id="101924"/>
    <lineage>
        <taxon>Eukaryota</taxon>
        <taxon>Rhodophyta</taxon>
        <taxon>Stylonematophyceae</taxon>
        <taxon>Stylonematales</taxon>
        <taxon>Stylonemataceae</taxon>
        <taxon>Rhodosorus</taxon>
    </lineage>
</organism>